<accession>A0A4Y8WFQ1</accession>
<protein>
    <submittedName>
        <fullName evidence="1">Uncharacterized protein</fullName>
    </submittedName>
</protein>
<name>A0A4Y8WFQ1_9VIBR</name>
<sequence>METVVELKMTRIELIRKLENIPEQPFLDDETLLGLINKLNSFETDEQLFEFLAMDSAKGMTWKDAVYQGIIIGMLIAEHYPM</sequence>
<keyword evidence="2" id="KW-1185">Reference proteome</keyword>
<dbReference type="Proteomes" id="UP000297753">
    <property type="component" value="Unassembled WGS sequence"/>
</dbReference>
<evidence type="ECO:0000313" key="2">
    <source>
        <dbReference type="Proteomes" id="UP000297753"/>
    </source>
</evidence>
<reference evidence="1 2" key="1">
    <citation type="submission" date="2019-01" db="EMBL/GenBank/DDBJ databases">
        <title>Vibrio BEI176 sp. nov, a marine bacterium isolated from China: eastern marignal seas.</title>
        <authorList>
            <person name="Li B."/>
        </authorList>
    </citation>
    <scope>NUCLEOTIDE SEQUENCE [LARGE SCALE GENOMIC DNA]</scope>
    <source>
        <strain evidence="1 2">BEI176</strain>
    </source>
</reference>
<organism evidence="1 2">
    <name type="scientific">Vibrio ouci</name>
    <dbReference type="NCBI Taxonomy" id="2499078"/>
    <lineage>
        <taxon>Bacteria</taxon>
        <taxon>Pseudomonadati</taxon>
        <taxon>Pseudomonadota</taxon>
        <taxon>Gammaproteobacteria</taxon>
        <taxon>Vibrionales</taxon>
        <taxon>Vibrionaceae</taxon>
        <taxon>Vibrio</taxon>
    </lineage>
</organism>
<comment type="caution">
    <text evidence="1">The sequence shown here is derived from an EMBL/GenBank/DDBJ whole genome shotgun (WGS) entry which is preliminary data.</text>
</comment>
<dbReference type="RefSeq" id="WP_134835299.1">
    <property type="nucleotide sequence ID" value="NZ_SATR01000012.1"/>
</dbReference>
<evidence type="ECO:0000313" key="1">
    <source>
        <dbReference type="EMBL" id="TFH91760.1"/>
    </source>
</evidence>
<proteinExistence type="predicted"/>
<gene>
    <name evidence="1" type="ORF">ELS82_09640</name>
</gene>
<dbReference type="AlphaFoldDB" id="A0A4Y8WFQ1"/>
<dbReference type="EMBL" id="SATR01000012">
    <property type="protein sequence ID" value="TFH91760.1"/>
    <property type="molecule type" value="Genomic_DNA"/>
</dbReference>